<dbReference type="InterPro" id="IPR025685">
    <property type="entry name" value="YoaP-like_dom"/>
</dbReference>
<protein>
    <submittedName>
        <fullName evidence="2">GNAT family N-acetyltransferase</fullName>
    </submittedName>
</protein>
<feature type="domain" description="N-acetyltransferase" evidence="1">
    <location>
        <begin position="1"/>
        <end position="152"/>
    </location>
</feature>
<dbReference type="Gene3D" id="3.40.630.30">
    <property type="match status" value="1"/>
</dbReference>
<dbReference type="EMBL" id="QMAU01000036">
    <property type="protein sequence ID" value="RXI55939.1"/>
    <property type="molecule type" value="Genomic_DNA"/>
</dbReference>
<dbReference type="RefSeq" id="WP_023439132.1">
    <property type="nucleotide sequence ID" value="NZ_CASHSW010000027.1"/>
</dbReference>
<organism evidence="2 3">
    <name type="scientific">Clostridium tetani</name>
    <dbReference type="NCBI Taxonomy" id="1513"/>
    <lineage>
        <taxon>Bacteria</taxon>
        <taxon>Bacillati</taxon>
        <taxon>Bacillota</taxon>
        <taxon>Clostridia</taxon>
        <taxon>Eubacteriales</taxon>
        <taxon>Clostridiaceae</taxon>
        <taxon>Clostridium</taxon>
    </lineage>
</organism>
<evidence type="ECO:0000259" key="1">
    <source>
        <dbReference type="PROSITE" id="PS51186"/>
    </source>
</evidence>
<dbReference type="Pfam" id="PF14268">
    <property type="entry name" value="YoaP"/>
    <property type="match status" value="1"/>
</dbReference>
<dbReference type="CDD" id="cd04301">
    <property type="entry name" value="NAT_SF"/>
    <property type="match status" value="1"/>
</dbReference>
<evidence type="ECO:0000313" key="2">
    <source>
        <dbReference type="EMBL" id="RXI55939.1"/>
    </source>
</evidence>
<gene>
    <name evidence="2" type="ORF">DP131_07800</name>
</gene>
<proteinExistence type="predicted"/>
<comment type="caution">
    <text evidence="2">The sequence shown here is derived from an EMBL/GenBank/DDBJ whole genome shotgun (WGS) entry which is preliminary data.</text>
</comment>
<dbReference type="SUPFAM" id="SSF55729">
    <property type="entry name" value="Acyl-CoA N-acyltransferases (Nat)"/>
    <property type="match status" value="1"/>
</dbReference>
<sequence length="249" mass="28139">MNIISLNSENIDKEHICCAMADKKGLCGVASKKSWLKDRFKDGLVFKKADVRGKVFIEYIPAEKSWCPIDAPNYIFINCLWVSGKYKGLGLGRKLLEECINDSKSLGKSGIVIVSSKKKLSYISDNKFLKYQGFEVCDTAPPYYELMVLFFDSSAPKPKFNSSAKLCEIEYKNGFVIAYSNQCPFCEDYVSQIKEEAILKGIPLKIIKYKSAEEAQKSPVVSTTYSIFKNGEFITHSILTVDKFMKLLE</sequence>
<dbReference type="InterPro" id="IPR016181">
    <property type="entry name" value="Acyl_CoA_acyltransferase"/>
</dbReference>
<dbReference type="InterPro" id="IPR000182">
    <property type="entry name" value="GNAT_dom"/>
</dbReference>
<evidence type="ECO:0000313" key="3">
    <source>
        <dbReference type="Proteomes" id="UP000290273"/>
    </source>
</evidence>
<dbReference type="Proteomes" id="UP000290273">
    <property type="component" value="Unassembled WGS sequence"/>
</dbReference>
<dbReference type="PROSITE" id="PS51186">
    <property type="entry name" value="GNAT"/>
    <property type="match status" value="1"/>
</dbReference>
<name>A0ABY0EP42_CLOTA</name>
<reference evidence="2 3" key="1">
    <citation type="submission" date="2018-06" db="EMBL/GenBank/DDBJ databases">
        <title>Genome conservation of Clostridium tetani.</title>
        <authorList>
            <person name="Bruggemann H."/>
            <person name="Popoff M.R."/>
        </authorList>
    </citation>
    <scope>NUCLEOTIDE SEQUENCE [LARGE SCALE GENOMIC DNA]</scope>
    <source>
        <strain evidence="2 3">63.05</strain>
    </source>
</reference>
<accession>A0ABY0EP42</accession>
<dbReference type="Pfam" id="PF00583">
    <property type="entry name" value="Acetyltransf_1"/>
    <property type="match status" value="1"/>
</dbReference>